<accession>A0A9X7VVS8</accession>
<keyword evidence="3" id="KW-0238">DNA-binding</keyword>
<dbReference type="InterPro" id="IPR009061">
    <property type="entry name" value="DNA-bd_dom_put_sf"/>
</dbReference>
<evidence type="ECO:0000256" key="4">
    <source>
        <dbReference type="ARBA" id="ARBA00023163"/>
    </source>
</evidence>
<proteinExistence type="predicted"/>
<evidence type="ECO:0000313" key="8">
    <source>
        <dbReference type="Proteomes" id="UP000663505"/>
    </source>
</evidence>
<dbReference type="PANTHER" id="PTHR30204">
    <property type="entry name" value="REDOX-CYCLING DRUG-SENSING TRANSCRIPTIONAL ACTIVATOR SOXR"/>
    <property type="match status" value="1"/>
</dbReference>
<evidence type="ECO:0000256" key="1">
    <source>
        <dbReference type="ARBA" id="ARBA00022491"/>
    </source>
</evidence>
<dbReference type="Proteomes" id="UP000663505">
    <property type="component" value="Chromosome"/>
</dbReference>
<dbReference type="GO" id="GO:0003700">
    <property type="term" value="F:DNA-binding transcription factor activity"/>
    <property type="evidence" value="ECO:0007669"/>
    <property type="project" value="InterPro"/>
</dbReference>
<evidence type="ECO:0000256" key="3">
    <source>
        <dbReference type="ARBA" id="ARBA00023125"/>
    </source>
</evidence>
<dbReference type="PROSITE" id="PS50937">
    <property type="entry name" value="HTH_MERR_2"/>
    <property type="match status" value="1"/>
</dbReference>
<sequence length="129" mass="14977">MDLESRKQLPLFSIGIVEKLTGLSARQIRYYEQHELVKPARSAGNQRLFSFVDVERLIQVSALLDEGLNMEGVKARMKRLVANETQDKKQSEPTDQQVFERMRQEMLEHPGGSGSSEFQGDLFRFYRKR</sequence>
<reference evidence="7 8" key="1">
    <citation type="submission" date="2021-02" db="EMBL/GenBank/DDBJ databases">
        <title>Alicyclobacillus curvatus sp. nov. and Alicyclobacillus mengziensis sp. nov., two acidophilic bacteria isolated from acid mine drainage.</title>
        <authorList>
            <person name="Huang Y."/>
        </authorList>
    </citation>
    <scope>NUCLEOTIDE SEQUENCE [LARGE SCALE GENOMIC DNA]</scope>
    <source>
        <strain evidence="7 8">S30H14</strain>
    </source>
</reference>
<dbReference type="SMART" id="SM00422">
    <property type="entry name" value="HTH_MERR"/>
    <property type="match status" value="1"/>
</dbReference>
<keyword evidence="8" id="KW-1185">Reference proteome</keyword>
<dbReference type="EMBL" id="CP071182">
    <property type="protein sequence ID" value="QSO45509.1"/>
    <property type="molecule type" value="Genomic_DNA"/>
</dbReference>
<dbReference type="InterPro" id="IPR000551">
    <property type="entry name" value="MerR-type_HTH_dom"/>
</dbReference>
<protein>
    <submittedName>
        <fullName evidence="7">MerR family transcriptional regulator</fullName>
    </submittedName>
</protein>
<evidence type="ECO:0000259" key="6">
    <source>
        <dbReference type="PROSITE" id="PS50937"/>
    </source>
</evidence>
<dbReference type="RefSeq" id="WP_206654877.1">
    <property type="nucleotide sequence ID" value="NZ_CP071182.1"/>
</dbReference>
<evidence type="ECO:0000313" key="7">
    <source>
        <dbReference type="EMBL" id="QSO45509.1"/>
    </source>
</evidence>
<dbReference type="AlphaFoldDB" id="A0A9X7VVS8"/>
<organism evidence="7 8">
    <name type="scientific">Alicyclobacillus mengziensis</name>
    <dbReference type="NCBI Taxonomy" id="2931921"/>
    <lineage>
        <taxon>Bacteria</taxon>
        <taxon>Bacillati</taxon>
        <taxon>Bacillota</taxon>
        <taxon>Bacilli</taxon>
        <taxon>Bacillales</taxon>
        <taxon>Alicyclobacillaceae</taxon>
        <taxon>Alicyclobacillus</taxon>
    </lineage>
</organism>
<keyword evidence="1" id="KW-0678">Repressor</keyword>
<dbReference type="InterPro" id="IPR047057">
    <property type="entry name" value="MerR_fam"/>
</dbReference>
<dbReference type="Pfam" id="PF13411">
    <property type="entry name" value="MerR_1"/>
    <property type="match status" value="1"/>
</dbReference>
<evidence type="ECO:0000256" key="5">
    <source>
        <dbReference type="SAM" id="MobiDB-lite"/>
    </source>
</evidence>
<feature type="region of interest" description="Disordered" evidence="5">
    <location>
        <begin position="102"/>
        <end position="129"/>
    </location>
</feature>
<dbReference type="GO" id="GO:0003677">
    <property type="term" value="F:DNA binding"/>
    <property type="evidence" value="ECO:0007669"/>
    <property type="project" value="UniProtKB-KW"/>
</dbReference>
<dbReference type="SUPFAM" id="SSF46955">
    <property type="entry name" value="Putative DNA-binding domain"/>
    <property type="match status" value="1"/>
</dbReference>
<keyword evidence="4" id="KW-0804">Transcription</keyword>
<dbReference type="PANTHER" id="PTHR30204:SF65">
    <property type="entry name" value="HTH-TYPE TRANSCRIPTIONAL REGULATOR TNRA"/>
    <property type="match status" value="1"/>
</dbReference>
<keyword evidence="2" id="KW-0805">Transcription regulation</keyword>
<feature type="domain" description="HTH merR-type" evidence="6">
    <location>
        <begin position="11"/>
        <end position="79"/>
    </location>
</feature>
<evidence type="ECO:0000256" key="2">
    <source>
        <dbReference type="ARBA" id="ARBA00023015"/>
    </source>
</evidence>
<dbReference type="Gene3D" id="1.10.1660.10">
    <property type="match status" value="1"/>
</dbReference>
<dbReference type="KEGG" id="afx:JZ786_13085"/>
<name>A0A9X7VVS8_9BACL</name>
<gene>
    <name evidence="7" type="ORF">JZ786_13085</name>
</gene>